<evidence type="ECO:0000256" key="2">
    <source>
        <dbReference type="ARBA" id="ARBA00023079"/>
    </source>
</evidence>
<comment type="similarity">
    <text evidence="3">Belongs to the kynurenine formamidase family.</text>
</comment>
<comment type="caution">
    <text evidence="4">The sequence shown here is derived from an EMBL/GenBank/DDBJ whole genome shotgun (WGS) entry which is preliminary data.</text>
</comment>
<gene>
    <name evidence="4" type="ORF">VTL71DRAFT_12214</name>
</gene>
<comment type="pathway">
    <text evidence="3">Amino-acid degradation; L-tryptophan degradation via kynurenine pathway; L-kynurenine from L-tryptophan: step 2/2.</text>
</comment>
<dbReference type="PANTHER" id="PTHR48081:SF33">
    <property type="entry name" value="KYNURENINE FORMAMIDASE"/>
    <property type="match status" value="1"/>
</dbReference>
<keyword evidence="2 3" id="KW-0823">Tryptophan catabolism</keyword>
<evidence type="ECO:0000256" key="1">
    <source>
        <dbReference type="ARBA" id="ARBA00022801"/>
    </source>
</evidence>
<dbReference type="Gene3D" id="3.40.50.1820">
    <property type="entry name" value="alpha/beta hydrolase"/>
    <property type="match status" value="1"/>
</dbReference>
<accession>A0ABR4CUN2</accession>
<evidence type="ECO:0000313" key="4">
    <source>
        <dbReference type="EMBL" id="KAL2072871.1"/>
    </source>
</evidence>
<reference evidence="4 5" key="1">
    <citation type="journal article" date="2024" name="Commun. Biol.">
        <title>Comparative genomic analysis of thermophilic fungi reveals convergent evolutionary adaptations and gene losses.</title>
        <authorList>
            <person name="Steindorff A.S."/>
            <person name="Aguilar-Pontes M.V."/>
            <person name="Robinson A.J."/>
            <person name="Andreopoulos B."/>
            <person name="LaButti K."/>
            <person name="Kuo A."/>
            <person name="Mondo S."/>
            <person name="Riley R."/>
            <person name="Otillar R."/>
            <person name="Haridas S."/>
            <person name="Lipzen A."/>
            <person name="Grimwood J."/>
            <person name="Schmutz J."/>
            <person name="Clum A."/>
            <person name="Reid I.D."/>
            <person name="Moisan M.C."/>
            <person name="Butler G."/>
            <person name="Nguyen T.T.M."/>
            <person name="Dewar K."/>
            <person name="Conant G."/>
            <person name="Drula E."/>
            <person name="Henrissat B."/>
            <person name="Hansel C."/>
            <person name="Singer S."/>
            <person name="Hutchinson M.I."/>
            <person name="de Vries R.P."/>
            <person name="Natvig D.O."/>
            <person name="Powell A.J."/>
            <person name="Tsang A."/>
            <person name="Grigoriev I.V."/>
        </authorList>
    </citation>
    <scope>NUCLEOTIDE SEQUENCE [LARGE SCALE GENOMIC DNA]</scope>
    <source>
        <strain evidence="4 5">CBS 494.80</strain>
    </source>
</reference>
<name>A0ABR4CUN2_9HELO</name>
<feature type="active site" description="Nucleophile" evidence="3">
    <location>
        <position position="151"/>
    </location>
</feature>
<comment type="catalytic activity">
    <reaction evidence="3">
        <text>N-formyl-L-kynurenine + H2O = L-kynurenine + formate + H(+)</text>
        <dbReference type="Rhea" id="RHEA:13009"/>
        <dbReference type="ChEBI" id="CHEBI:15377"/>
        <dbReference type="ChEBI" id="CHEBI:15378"/>
        <dbReference type="ChEBI" id="CHEBI:15740"/>
        <dbReference type="ChEBI" id="CHEBI:57959"/>
        <dbReference type="ChEBI" id="CHEBI:58629"/>
        <dbReference type="EC" id="3.5.1.9"/>
    </reaction>
</comment>
<feature type="short sequence motif" description="HGGXW" evidence="3">
    <location>
        <begin position="54"/>
        <end position="58"/>
    </location>
</feature>
<evidence type="ECO:0000256" key="3">
    <source>
        <dbReference type="HAMAP-Rule" id="MF_03014"/>
    </source>
</evidence>
<feature type="active site" evidence="3">
    <location>
        <position position="244"/>
    </location>
</feature>
<organism evidence="4 5">
    <name type="scientific">Oculimacula yallundae</name>
    <dbReference type="NCBI Taxonomy" id="86028"/>
    <lineage>
        <taxon>Eukaryota</taxon>
        <taxon>Fungi</taxon>
        <taxon>Dikarya</taxon>
        <taxon>Ascomycota</taxon>
        <taxon>Pezizomycotina</taxon>
        <taxon>Leotiomycetes</taxon>
        <taxon>Helotiales</taxon>
        <taxon>Ploettnerulaceae</taxon>
        <taxon>Oculimacula</taxon>
    </lineage>
</organism>
<comment type="domain">
    <text evidence="3">The main chain amide nitrogen atoms of the second glycine and its adjacent residue in the HGGXW motif define the oxyanion hole, and stabilize the oxyanion that forms during the nucleophilic attack by the catalytic serine during substrate cleavage.</text>
</comment>
<dbReference type="SUPFAM" id="SSF53474">
    <property type="entry name" value="alpha/beta-Hydrolases"/>
    <property type="match status" value="1"/>
</dbReference>
<keyword evidence="5" id="KW-1185">Reference proteome</keyword>
<dbReference type="InterPro" id="IPR050300">
    <property type="entry name" value="GDXG_lipolytic_enzyme"/>
</dbReference>
<dbReference type="EC" id="3.5.1.9" evidence="3"/>
<evidence type="ECO:0000313" key="5">
    <source>
        <dbReference type="Proteomes" id="UP001595075"/>
    </source>
</evidence>
<proteinExistence type="inferred from homology"/>
<comment type="subunit">
    <text evidence="3">Homodimer.</text>
</comment>
<dbReference type="InterPro" id="IPR029058">
    <property type="entry name" value="AB_hydrolase_fold"/>
</dbReference>
<sequence>MSLPAPIDLQKVIVQEDFSYGDHELQKLSVYHHFGKEESAQLAQRSGLWIIYIHGGAWRDPTITDQSIRFTLRTVYSRPSIRELLHNEVTAFASLSYRLSAHPDYPQKSGTPINILRKAKHPEHLEDVIKGISFLQEKYGFGSKYMLIGHSCGATLAFQSIIRTQLSIPASIPFTNPQVVVGVAGIYDLKLLRDKNPYPAYHEFLAQAFGVDEKVWDLASPAKHDLAEVWPEVKTVIVVSSSKDEMIDPTQIECMRKSLGSLREKATVKVLQDFLDQSHDHIWDDGEGLAKVIVESLMAWLSDGSFA</sequence>
<feature type="active site" evidence="3">
    <location>
        <position position="279"/>
    </location>
</feature>
<dbReference type="EMBL" id="JAZHXI010000004">
    <property type="protein sequence ID" value="KAL2072871.1"/>
    <property type="molecule type" value="Genomic_DNA"/>
</dbReference>
<keyword evidence="1 3" id="KW-0378">Hydrolase</keyword>
<dbReference type="HAMAP" id="MF_03014">
    <property type="entry name" value="KFase"/>
    <property type="match status" value="1"/>
</dbReference>
<protein>
    <recommendedName>
        <fullName evidence="3">Kynurenine formamidase</fullName>
        <shortName evidence="3">KFA</shortName>
        <shortName evidence="3">KFase</shortName>
        <ecNumber evidence="3">3.5.1.9</ecNumber>
    </recommendedName>
    <alternativeName>
        <fullName evidence="3">Arylformamidase</fullName>
    </alternativeName>
    <alternativeName>
        <fullName evidence="3">N-formylkynurenine formamidase</fullName>
        <shortName evidence="3">FKF</shortName>
    </alternativeName>
</protein>
<dbReference type="InterPro" id="IPR027519">
    <property type="entry name" value="KFase_ver/fungi-typ"/>
</dbReference>
<comment type="function">
    <text evidence="3">Catalyzes the hydrolysis of N-formyl-L-kynurenine to L-kynurenine, the second step in the kynurenine pathway of tryptophan degradation. Kynurenine may be further oxidized to nicotinic acid, NAD(H) and NADP(H). Required for elimination of toxic metabolites.</text>
</comment>
<dbReference type="Proteomes" id="UP001595075">
    <property type="component" value="Unassembled WGS sequence"/>
</dbReference>
<dbReference type="PANTHER" id="PTHR48081">
    <property type="entry name" value="AB HYDROLASE SUPERFAMILY PROTEIN C4A8.06C"/>
    <property type="match status" value="1"/>
</dbReference>